<dbReference type="EMBL" id="CP058529">
    <property type="protein sequence ID" value="QLG29245.1"/>
    <property type="molecule type" value="Genomic_DNA"/>
</dbReference>
<feature type="compositionally biased region" description="Basic and acidic residues" evidence="1">
    <location>
        <begin position="14"/>
        <end position="33"/>
    </location>
</feature>
<proteinExistence type="predicted"/>
<reference evidence="3 4" key="1">
    <citation type="submission" date="2020-07" db="EMBL/GenBank/DDBJ databases">
        <title>Gai3-2, isolated from salt lake.</title>
        <authorList>
            <person name="Cui H."/>
            <person name="Shi X."/>
        </authorList>
    </citation>
    <scope>NUCLEOTIDE SEQUENCE [LARGE SCALE GENOMIC DNA]</scope>
    <source>
        <strain evidence="3 4">Gai3-2</strain>
    </source>
</reference>
<keyword evidence="2" id="KW-0472">Membrane</keyword>
<organism evidence="3 4">
    <name type="scientific">Halorarum halophilum</name>
    <dbReference type="NCBI Taxonomy" id="2743090"/>
    <lineage>
        <taxon>Archaea</taxon>
        <taxon>Methanobacteriati</taxon>
        <taxon>Methanobacteriota</taxon>
        <taxon>Stenosarchaea group</taxon>
        <taxon>Halobacteria</taxon>
        <taxon>Halobacteriales</taxon>
        <taxon>Haloferacaceae</taxon>
        <taxon>Halorarum</taxon>
    </lineage>
</organism>
<dbReference type="KEGG" id="halg:HUG10_17660"/>
<dbReference type="Pfam" id="PF09622">
    <property type="entry name" value="DUF2391"/>
    <property type="match status" value="1"/>
</dbReference>
<accession>A0A7D5GDV8</accession>
<name>A0A7D5GDV8_9EURY</name>
<dbReference type="OrthoDB" id="328136at2157"/>
<gene>
    <name evidence="3" type="ORF">HUG10_17660</name>
</gene>
<feature type="transmembrane region" description="Helical" evidence="2">
    <location>
        <begin position="118"/>
        <end position="137"/>
    </location>
</feature>
<keyword evidence="2" id="KW-0812">Transmembrane</keyword>
<feature type="region of interest" description="Disordered" evidence="1">
    <location>
        <begin position="1"/>
        <end position="40"/>
    </location>
</feature>
<dbReference type="AlphaFoldDB" id="A0A7D5GDV8"/>
<dbReference type="Proteomes" id="UP000509750">
    <property type="component" value="Chromosome"/>
</dbReference>
<feature type="transmembrane region" description="Helical" evidence="2">
    <location>
        <begin position="157"/>
        <end position="178"/>
    </location>
</feature>
<evidence type="ECO:0000313" key="4">
    <source>
        <dbReference type="Proteomes" id="UP000509750"/>
    </source>
</evidence>
<evidence type="ECO:0000313" key="3">
    <source>
        <dbReference type="EMBL" id="QLG29245.1"/>
    </source>
</evidence>
<keyword evidence="4" id="KW-1185">Reference proteome</keyword>
<dbReference type="RefSeq" id="WP_179170819.1">
    <property type="nucleotide sequence ID" value="NZ_CP058529.1"/>
</dbReference>
<evidence type="ECO:0000256" key="1">
    <source>
        <dbReference type="SAM" id="MobiDB-lite"/>
    </source>
</evidence>
<protein>
    <submittedName>
        <fullName evidence="3">DUF2391 family protein</fullName>
    </submittedName>
</protein>
<dbReference type="GeneID" id="56030699"/>
<evidence type="ECO:0000256" key="2">
    <source>
        <dbReference type="SAM" id="Phobius"/>
    </source>
</evidence>
<feature type="transmembrane region" description="Helical" evidence="2">
    <location>
        <begin position="184"/>
        <end position="207"/>
    </location>
</feature>
<keyword evidence="2" id="KW-1133">Transmembrane helix</keyword>
<sequence length="209" mass="21784">MNGGADDPGAGPGPRRDDPTAADGGDRTRREEPTVDDLLDQLETLEETVDDSEEVEKVRDAMRTATQLSRPTVFGRVVRGFDRGDIAEALLGSVIFGVPMLVEGGTQEVGEFLAAHPAYMAGTAAFTVTVVVGIIYVADFQDVRVKNPILGVVPRRLVGVLGVAVVVAVLGLTAWGRISWAEPTIALGNVVAALVPMAVGAALGDLLPG</sequence>
<dbReference type="InterPro" id="IPR024464">
    <property type="entry name" value="DUF2391"/>
</dbReference>